<dbReference type="AlphaFoldDB" id="A0A1X2HMS2"/>
<dbReference type="Proteomes" id="UP000242180">
    <property type="component" value="Unassembled WGS sequence"/>
</dbReference>
<protein>
    <submittedName>
        <fullName evidence="1">Uncharacterized protein</fullName>
    </submittedName>
</protein>
<evidence type="ECO:0000313" key="1">
    <source>
        <dbReference type="EMBL" id="ORZ00695.1"/>
    </source>
</evidence>
<reference evidence="1 2" key="1">
    <citation type="submission" date="2016-07" db="EMBL/GenBank/DDBJ databases">
        <title>Pervasive Adenine N6-methylation of Active Genes in Fungi.</title>
        <authorList>
            <consortium name="DOE Joint Genome Institute"/>
            <person name="Mondo S.J."/>
            <person name="Dannebaum R.O."/>
            <person name="Kuo R.C."/>
            <person name="Labutti K."/>
            <person name="Haridas S."/>
            <person name="Kuo A."/>
            <person name="Salamov A."/>
            <person name="Ahrendt S.R."/>
            <person name="Lipzen A."/>
            <person name="Sullivan W."/>
            <person name="Andreopoulos W.B."/>
            <person name="Clum A."/>
            <person name="Lindquist E."/>
            <person name="Daum C."/>
            <person name="Ramamoorthy G.K."/>
            <person name="Gryganskyi A."/>
            <person name="Culley D."/>
            <person name="Magnuson J.K."/>
            <person name="James T.Y."/>
            <person name="O'Malley M.A."/>
            <person name="Stajich J.E."/>
            <person name="Spatafora J.W."/>
            <person name="Visel A."/>
            <person name="Grigoriev I.V."/>
        </authorList>
    </citation>
    <scope>NUCLEOTIDE SEQUENCE [LARGE SCALE GENOMIC DNA]</scope>
    <source>
        <strain evidence="1 2">NRRL 2496</strain>
    </source>
</reference>
<accession>A0A1X2HMS2</accession>
<dbReference type="InParanoid" id="A0A1X2HMS2"/>
<gene>
    <name evidence="1" type="ORF">BCR43DRAFT_485649</name>
</gene>
<keyword evidence="2" id="KW-1185">Reference proteome</keyword>
<comment type="caution">
    <text evidence="1">The sequence shown here is derived from an EMBL/GenBank/DDBJ whole genome shotgun (WGS) entry which is preliminary data.</text>
</comment>
<evidence type="ECO:0000313" key="2">
    <source>
        <dbReference type="Proteomes" id="UP000242180"/>
    </source>
</evidence>
<dbReference type="EMBL" id="MCGN01000002">
    <property type="protein sequence ID" value="ORZ00695.1"/>
    <property type="molecule type" value="Genomic_DNA"/>
</dbReference>
<name>A0A1X2HMS2_SYNRA</name>
<sequence length="175" mass="19921">MTGAYFFLAHDAFSMASGEPATEVARRSHFVAAIIDCTHFFVRSEALFRHSHTEFLKYVEQRQVIRMKVSMKEKKKRKERQLDFFNGQNKALRSGIDSGHEQNLQGQKREGGLLVFCLAVEMQAGRSAGTSTLCTQCTSWAYHHPLQTVVWLQEMLQKERVGGWLTLIIVKSVLG</sequence>
<proteinExistence type="predicted"/>
<organism evidence="1 2">
    <name type="scientific">Syncephalastrum racemosum</name>
    <name type="common">Filamentous fungus</name>
    <dbReference type="NCBI Taxonomy" id="13706"/>
    <lineage>
        <taxon>Eukaryota</taxon>
        <taxon>Fungi</taxon>
        <taxon>Fungi incertae sedis</taxon>
        <taxon>Mucoromycota</taxon>
        <taxon>Mucoromycotina</taxon>
        <taxon>Mucoromycetes</taxon>
        <taxon>Mucorales</taxon>
        <taxon>Syncephalastraceae</taxon>
        <taxon>Syncephalastrum</taxon>
    </lineage>
</organism>